<comment type="caution">
    <text evidence="22">The sequence shown here is derived from an EMBL/GenBank/DDBJ whole genome shotgun (WGS) entry which is preliminary data.</text>
</comment>
<accession>A0A8S1DCA5</accession>
<dbReference type="AlphaFoldDB" id="A0A8S1DCA5"/>
<dbReference type="GO" id="GO:0046872">
    <property type="term" value="F:metal ion binding"/>
    <property type="evidence" value="ECO:0007669"/>
    <property type="project" value="UniProtKB-KW"/>
</dbReference>
<evidence type="ECO:0000256" key="8">
    <source>
        <dbReference type="ARBA" id="ARBA00022692"/>
    </source>
</evidence>
<dbReference type="OrthoDB" id="9974378at2759"/>
<evidence type="ECO:0000313" key="22">
    <source>
        <dbReference type="EMBL" id="CAB3378815.1"/>
    </source>
</evidence>
<keyword evidence="10" id="KW-0735">Signal-anchor</keyword>
<dbReference type="InterPro" id="IPR043189">
    <property type="entry name" value="B4GAT1"/>
</dbReference>
<keyword evidence="12" id="KW-0333">Golgi apparatus</keyword>
<keyword evidence="9" id="KW-0479">Metal-binding</keyword>
<evidence type="ECO:0000256" key="19">
    <source>
        <dbReference type="ARBA" id="ARBA00033291"/>
    </source>
</evidence>
<evidence type="ECO:0000256" key="20">
    <source>
        <dbReference type="ARBA" id="ARBA00047852"/>
    </source>
</evidence>
<evidence type="ECO:0000256" key="5">
    <source>
        <dbReference type="ARBA" id="ARBA00017962"/>
    </source>
</evidence>
<evidence type="ECO:0000256" key="21">
    <source>
        <dbReference type="SAM" id="Phobius"/>
    </source>
</evidence>
<evidence type="ECO:0000256" key="16">
    <source>
        <dbReference type="ARBA" id="ARBA00030723"/>
    </source>
</evidence>
<evidence type="ECO:0000256" key="6">
    <source>
        <dbReference type="ARBA" id="ARBA00022676"/>
    </source>
</evidence>
<evidence type="ECO:0000256" key="18">
    <source>
        <dbReference type="ARBA" id="ARBA00032181"/>
    </source>
</evidence>
<dbReference type="Proteomes" id="UP000494165">
    <property type="component" value="Unassembled WGS sequence"/>
</dbReference>
<evidence type="ECO:0000256" key="12">
    <source>
        <dbReference type="ARBA" id="ARBA00023034"/>
    </source>
</evidence>
<keyword evidence="7" id="KW-0808">Transferase</keyword>
<comment type="similarity">
    <text evidence="4">Belongs to the glycosyltransferase 49 family.</text>
</comment>
<evidence type="ECO:0000256" key="7">
    <source>
        <dbReference type="ARBA" id="ARBA00022679"/>
    </source>
</evidence>
<comment type="pathway">
    <text evidence="3">Protein modification; protein glycosylation.</text>
</comment>
<evidence type="ECO:0000256" key="1">
    <source>
        <dbReference type="ARBA" id="ARBA00001936"/>
    </source>
</evidence>
<keyword evidence="15" id="KW-0464">Manganese</keyword>
<evidence type="ECO:0000313" key="23">
    <source>
        <dbReference type="Proteomes" id="UP000494165"/>
    </source>
</evidence>
<dbReference type="PANTHER" id="PTHR46420">
    <property type="entry name" value="BETA-1,4-GLUCURONYLTRANSFERASE 1"/>
    <property type="match status" value="1"/>
</dbReference>
<comment type="cofactor">
    <cofactor evidence="1">
        <name>Mn(2+)</name>
        <dbReference type="ChEBI" id="CHEBI:29035"/>
    </cofactor>
</comment>
<reference evidence="22 23" key="1">
    <citation type="submission" date="2020-04" db="EMBL/GenBank/DDBJ databases">
        <authorList>
            <person name="Alioto T."/>
            <person name="Alioto T."/>
            <person name="Gomez Garrido J."/>
        </authorList>
    </citation>
    <scope>NUCLEOTIDE SEQUENCE [LARGE SCALE GENOMIC DNA]</scope>
</reference>
<comment type="subcellular location">
    <subcellularLocation>
        <location evidence="2">Golgi apparatus membrane</location>
        <topology evidence="2">Single-pass type II membrane protein</topology>
    </subcellularLocation>
</comment>
<keyword evidence="14" id="KW-0325">Glycoprotein</keyword>
<dbReference type="GO" id="GO:0000139">
    <property type="term" value="C:Golgi membrane"/>
    <property type="evidence" value="ECO:0007669"/>
    <property type="project" value="UniProtKB-SubCell"/>
</dbReference>
<organism evidence="22 23">
    <name type="scientific">Cloeon dipterum</name>
    <dbReference type="NCBI Taxonomy" id="197152"/>
    <lineage>
        <taxon>Eukaryota</taxon>
        <taxon>Metazoa</taxon>
        <taxon>Ecdysozoa</taxon>
        <taxon>Arthropoda</taxon>
        <taxon>Hexapoda</taxon>
        <taxon>Insecta</taxon>
        <taxon>Pterygota</taxon>
        <taxon>Palaeoptera</taxon>
        <taxon>Ephemeroptera</taxon>
        <taxon>Pisciforma</taxon>
        <taxon>Baetidae</taxon>
        <taxon>Cloeon</taxon>
    </lineage>
</organism>
<feature type="transmembrane region" description="Helical" evidence="21">
    <location>
        <begin position="6"/>
        <end position="29"/>
    </location>
</feature>
<keyword evidence="13 21" id="KW-0472">Membrane</keyword>
<evidence type="ECO:0000256" key="9">
    <source>
        <dbReference type="ARBA" id="ARBA00022723"/>
    </source>
</evidence>
<keyword evidence="11 21" id="KW-1133">Transmembrane helix</keyword>
<keyword evidence="23" id="KW-1185">Reference proteome</keyword>
<evidence type="ECO:0000256" key="13">
    <source>
        <dbReference type="ARBA" id="ARBA00023136"/>
    </source>
</evidence>
<dbReference type="Pfam" id="PF13896">
    <property type="entry name" value="Glyco_transf_49"/>
    <property type="match status" value="1"/>
</dbReference>
<evidence type="ECO:0000256" key="2">
    <source>
        <dbReference type="ARBA" id="ARBA00004323"/>
    </source>
</evidence>
<name>A0A8S1DCA5_9INSE</name>
<dbReference type="EMBL" id="CADEPI010000173">
    <property type="protein sequence ID" value="CAB3378815.1"/>
    <property type="molecule type" value="Genomic_DNA"/>
</dbReference>
<dbReference type="GO" id="GO:0015020">
    <property type="term" value="F:glucuronosyltransferase activity"/>
    <property type="evidence" value="ECO:0007669"/>
    <property type="project" value="InterPro"/>
</dbReference>
<evidence type="ECO:0000256" key="10">
    <source>
        <dbReference type="ARBA" id="ARBA00022968"/>
    </source>
</evidence>
<evidence type="ECO:0000256" key="3">
    <source>
        <dbReference type="ARBA" id="ARBA00004922"/>
    </source>
</evidence>
<evidence type="ECO:0000256" key="17">
    <source>
        <dbReference type="ARBA" id="ARBA00032175"/>
    </source>
</evidence>
<protein>
    <recommendedName>
        <fullName evidence="5">Beta-1,4-glucuronyltransferase 1</fullName>
    </recommendedName>
    <alternativeName>
        <fullName evidence="16">I-beta-1,3-N-acetylglucosaminyltransferase</fullName>
    </alternativeName>
    <alternativeName>
        <fullName evidence="19">N-acetyllactosaminide beta-1,3-N-acetylglucosaminyltransferase</fullName>
    </alternativeName>
    <alternativeName>
        <fullName evidence="17">Poly-N-acetyllactosamine extension enzyme</fullName>
    </alternativeName>
    <alternativeName>
        <fullName evidence="18">UDP-GlcNAc:betaGal beta-1,3-N-acetylglucosaminyltransferase 1</fullName>
    </alternativeName>
</protein>
<sequence length="423" mass="48323">MHVSSAWSRTILGLIVIIAGLQVLHLIMLSRLEGHQQQEVEIVNNVQSYQAEFEERPVITVESEFSDLLRMLQRGGVLDTSGQYRVVPALAAANGHATALDLTLVTQCSVQHLSKVARLAERWQGPLSVAVFAEEQDLGRVLWGIARLRVCLPAIRQHVAFHLVSPLGAAVHRAPILPPGADAGCHPDDTDHQQDKNYARSRVPYPVNLARNVARRAVQTEFVFVVDVDMLPSAKLREMFLAFAAHAKLFDKSQRDDKTVYVVPAFEAKEGTEAPSTKNQLLQMAKEGFIRPFYFELCWKCQMHTDYEAWQKESTKQHHLAPFFEVLWKDPWEPFFISRNSAPLYDERFKQYGFNRISQVCELHVAGFKFSVLDNAFLVHDGFKTAATFHNTKETEQELNRILFRQFKSELKDRYPESSRRCY</sequence>
<evidence type="ECO:0000256" key="14">
    <source>
        <dbReference type="ARBA" id="ARBA00023180"/>
    </source>
</evidence>
<comment type="catalytic activity">
    <reaction evidence="20">
        <text>3-O-[beta-D-Xyl-(1-&gt;4)-Rib-ol-P-Rib-ol-P-3-beta-D-GalNAc-(1-&gt;3)-beta-D-GlcNAc-(1-&gt;4)-(O-6-P-alpha-D-Man)]-Thr-[protein] + UDP-alpha-D-glucuronate = 3-O-[beta-D-GlcA-(1-&gt;3)-beta-D-Xyl-(1-&gt;4)-Rib-ol-P-Rib-ol-P-3-beta-D-GalNAc-(1-&gt;3)-beta-D-GlcNAc-(1-&gt;4)-(O-6-P-alpha-D-Man)]-Thr-[protein] + UDP + H(+)</text>
        <dbReference type="Rhea" id="RHEA:46860"/>
        <dbReference type="Rhea" id="RHEA-COMP:15023"/>
        <dbReference type="Rhea" id="RHEA-COMP:17482"/>
        <dbReference type="ChEBI" id="CHEBI:15378"/>
        <dbReference type="ChEBI" id="CHEBI:58052"/>
        <dbReference type="ChEBI" id="CHEBI:58223"/>
        <dbReference type="ChEBI" id="CHEBI:142405"/>
        <dbReference type="ChEBI" id="CHEBI:177336"/>
    </reaction>
</comment>
<keyword evidence="6" id="KW-0328">Glycosyltransferase</keyword>
<dbReference type="GO" id="GO:0035269">
    <property type="term" value="P:protein O-linked glycosylation via mannose"/>
    <property type="evidence" value="ECO:0007669"/>
    <property type="project" value="TreeGrafter"/>
</dbReference>
<evidence type="ECO:0000256" key="15">
    <source>
        <dbReference type="ARBA" id="ARBA00023211"/>
    </source>
</evidence>
<dbReference type="PANTHER" id="PTHR46420:SF1">
    <property type="entry name" value="BETA-1,4-GLUCURONYLTRANSFERASE 1"/>
    <property type="match status" value="1"/>
</dbReference>
<keyword evidence="8 21" id="KW-0812">Transmembrane</keyword>
<evidence type="ECO:0000256" key="11">
    <source>
        <dbReference type="ARBA" id="ARBA00022989"/>
    </source>
</evidence>
<evidence type="ECO:0000256" key="4">
    <source>
        <dbReference type="ARBA" id="ARBA00008539"/>
    </source>
</evidence>
<proteinExistence type="inferred from homology"/>
<gene>
    <name evidence="22" type="ORF">CLODIP_2_CD00537</name>
</gene>